<dbReference type="EMBL" id="CAICTM010000303">
    <property type="protein sequence ID" value="CAB9507384.1"/>
    <property type="molecule type" value="Genomic_DNA"/>
</dbReference>
<evidence type="ECO:0000313" key="1">
    <source>
        <dbReference type="EMBL" id="CAB9507384.1"/>
    </source>
</evidence>
<sequence>MHDDDTFAGAACRRVTGLPLCVGSTWHSSPAMVLSCGGSSGLVRTRAKVCSMLTMAPWPFLFQSFVGVVRPREGNKQNKSIMRSRFIVQVFCSNLRIVSDVLLESHKVGSSVWWVAVVASKPLSLSRVVMLVLRLRVPLKDQRRTSRLLLLFPVRVR</sequence>
<protein>
    <submittedName>
        <fullName evidence="1">Uncharacterized protein</fullName>
    </submittedName>
</protein>
<dbReference type="Proteomes" id="UP001153069">
    <property type="component" value="Unassembled WGS sequence"/>
</dbReference>
<proteinExistence type="predicted"/>
<organism evidence="1 2">
    <name type="scientific">Seminavis robusta</name>
    <dbReference type="NCBI Taxonomy" id="568900"/>
    <lineage>
        <taxon>Eukaryota</taxon>
        <taxon>Sar</taxon>
        <taxon>Stramenopiles</taxon>
        <taxon>Ochrophyta</taxon>
        <taxon>Bacillariophyta</taxon>
        <taxon>Bacillariophyceae</taxon>
        <taxon>Bacillariophycidae</taxon>
        <taxon>Naviculales</taxon>
        <taxon>Naviculaceae</taxon>
        <taxon>Seminavis</taxon>
    </lineage>
</organism>
<dbReference type="AlphaFoldDB" id="A0A9N8DRP7"/>
<accession>A0A9N8DRP7</accession>
<reference evidence="1" key="1">
    <citation type="submission" date="2020-06" db="EMBL/GenBank/DDBJ databases">
        <authorList>
            <consortium name="Plant Systems Biology data submission"/>
        </authorList>
    </citation>
    <scope>NUCLEOTIDE SEQUENCE</scope>
    <source>
        <strain evidence="1">D6</strain>
    </source>
</reference>
<name>A0A9N8DRP7_9STRA</name>
<evidence type="ECO:0000313" key="2">
    <source>
        <dbReference type="Proteomes" id="UP001153069"/>
    </source>
</evidence>
<keyword evidence="2" id="KW-1185">Reference proteome</keyword>
<comment type="caution">
    <text evidence="1">The sequence shown here is derived from an EMBL/GenBank/DDBJ whole genome shotgun (WGS) entry which is preliminary data.</text>
</comment>
<gene>
    <name evidence="1" type="ORF">SEMRO_304_G112560.1</name>
</gene>